<feature type="transmembrane region" description="Helical" evidence="9">
    <location>
        <begin position="344"/>
        <end position="362"/>
    </location>
</feature>
<keyword evidence="6" id="KW-0029">Amino-acid transport</keyword>
<reference evidence="10 11" key="1">
    <citation type="submission" date="2020-10" db="EMBL/GenBank/DDBJ databases">
        <title>Complete genome sequence of Corynebacterium massiliense DSM 45435, type strain of Corynebacterium massiliense.</title>
        <authorList>
            <person name="Busche T."/>
            <person name="Kalinowski J."/>
            <person name="Ruckert C."/>
        </authorList>
    </citation>
    <scope>NUCLEOTIDE SEQUENCE [LARGE SCALE GENOMIC DNA]</scope>
    <source>
        <strain evidence="10 11">DSM 45435</strain>
    </source>
</reference>
<evidence type="ECO:0000256" key="8">
    <source>
        <dbReference type="ARBA" id="ARBA00023136"/>
    </source>
</evidence>
<feature type="transmembrane region" description="Helical" evidence="9">
    <location>
        <begin position="192"/>
        <end position="213"/>
    </location>
</feature>
<protein>
    <submittedName>
        <fullName evidence="10">Branched-chain amino acid transport system 2 carrier protein</fullName>
    </submittedName>
</protein>
<dbReference type="PANTHER" id="PTHR30588:SF0">
    <property type="entry name" value="BRANCHED-CHAIN AMINO ACID PERMEASE BRNQ"/>
    <property type="match status" value="1"/>
</dbReference>
<feature type="transmembrane region" description="Helical" evidence="9">
    <location>
        <begin position="374"/>
        <end position="395"/>
    </location>
</feature>
<dbReference type="RefSeq" id="WP_022863257.1">
    <property type="nucleotide sequence ID" value="NZ_ATVG01000008.1"/>
</dbReference>
<comment type="subcellular location">
    <subcellularLocation>
        <location evidence="1">Cell membrane</location>
        <topology evidence="1">Multi-pass membrane protein</topology>
    </subcellularLocation>
</comment>
<gene>
    <name evidence="10" type="primary">brnQ2</name>
    <name evidence="10" type="ORF">CMASS_07730</name>
</gene>
<keyword evidence="7 9" id="KW-1133">Transmembrane helix</keyword>
<evidence type="ECO:0000256" key="1">
    <source>
        <dbReference type="ARBA" id="ARBA00004651"/>
    </source>
</evidence>
<dbReference type="InterPro" id="IPR004685">
    <property type="entry name" value="Brnchd-chn_aa_trnsp_Livcs"/>
</dbReference>
<dbReference type="EMBL" id="CP063189">
    <property type="protein sequence ID" value="WCZ32976.1"/>
    <property type="molecule type" value="Genomic_DNA"/>
</dbReference>
<dbReference type="Pfam" id="PF05525">
    <property type="entry name" value="Branch_AA_trans"/>
    <property type="match status" value="1"/>
</dbReference>
<feature type="transmembrane region" description="Helical" evidence="9">
    <location>
        <begin position="401"/>
        <end position="417"/>
    </location>
</feature>
<keyword evidence="3" id="KW-0813">Transport</keyword>
<feature type="transmembrane region" description="Helical" evidence="9">
    <location>
        <begin position="152"/>
        <end position="172"/>
    </location>
</feature>
<evidence type="ECO:0000256" key="3">
    <source>
        <dbReference type="ARBA" id="ARBA00022448"/>
    </source>
</evidence>
<evidence type="ECO:0000256" key="7">
    <source>
        <dbReference type="ARBA" id="ARBA00022989"/>
    </source>
</evidence>
<feature type="transmembrane region" description="Helical" evidence="9">
    <location>
        <begin position="278"/>
        <end position="300"/>
    </location>
</feature>
<keyword evidence="5 9" id="KW-0812">Transmembrane</keyword>
<name>A0ABY7U8E5_9CORY</name>
<accession>A0ABY7U8E5</accession>
<feature type="transmembrane region" description="Helical" evidence="9">
    <location>
        <begin position="121"/>
        <end position="140"/>
    </location>
</feature>
<evidence type="ECO:0000256" key="5">
    <source>
        <dbReference type="ARBA" id="ARBA00022692"/>
    </source>
</evidence>
<keyword evidence="8 9" id="KW-0472">Membrane</keyword>
<evidence type="ECO:0000256" key="6">
    <source>
        <dbReference type="ARBA" id="ARBA00022970"/>
    </source>
</evidence>
<evidence type="ECO:0000256" key="2">
    <source>
        <dbReference type="ARBA" id="ARBA00008540"/>
    </source>
</evidence>
<dbReference type="NCBIfam" id="TIGR00796">
    <property type="entry name" value="livcs"/>
    <property type="match status" value="1"/>
</dbReference>
<feature type="transmembrane region" description="Helical" evidence="9">
    <location>
        <begin position="9"/>
        <end position="30"/>
    </location>
</feature>
<dbReference type="PANTHER" id="PTHR30588">
    <property type="entry name" value="BRANCHED-CHAIN AMINO ACID TRANSPORT SYSTEM 2 CARRIER PROTEIN"/>
    <property type="match status" value="1"/>
</dbReference>
<dbReference type="Proteomes" id="UP001220064">
    <property type="component" value="Chromosome"/>
</dbReference>
<feature type="transmembrane region" description="Helical" evidence="9">
    <location>
        <begin position="312"/>
        <end position="338"/>
    </location>
</feature>
<evidence type="ECO:0000313" key="10">
    <source>
        <dbReference type="EMBL" id="WCZ32976.1"/>
    </source>
</evidence>
<evidence type="ECO:0000256" key="9">
    <source>
        <dbReference type="SAM" id="Phobius"/>
    </source>
</evidence>
<organism evidence="10 11">
    <name type="scientific">Corynebacterium massiliense DSM 45435</name>
    <dbReference type="NCBI Taxonomy" id="1121364"/>
    <lineage>
        <taxon>Bacteria</taxon>
        <taxon>Bacillati</taxon>
        <taxon>Actinomycetota</taxon>
        <taxon>Actinomycetes</taxon>
        <taxon>Mycobacteriales</taxon>
        <taxon>Corynebacteriaceae</taxon>
        <taxon>Corynebacterium</taxon>
    </lineage>
</organism>
<feature type="transmembrane region" description="Helical" evidence="9">
    <location>
        <begin position="42"/>
        <end position="66"/>
    </location>
</feature>
<proteinExistence type="inferred from homology"/>
<keyword evidence="4" id="KW-1003">Cell membrane</keyword>
<comment type="similarity">
    <text evidence="2">Belongs to the branched chain amino acid transporter family.</text>
</comment>
<sequence>MSQTTSRPVTVFFCGLMLFSMFFGAGNTILPPMLGIEAGESFWPAILGFLTAGVLLPVAAIIAIAVSGRDLRQLANRGGVAFGTVFSVMVYLAIGAFYALPRTGAVSFDTAISHTWDVDSLPARLAFNAVFFGIALLLCWNPSRVLDALGRFLTPILVALLALLIVLSFANWQRSPGPGMDAPFTSGLMEGYLTMDSLGALAYGIVIVTALKLRGFDSHRHVVRGATTTALIAGGFLAVIYLGLAFVGQLLPDAQTYDSGAAVLNDAARLTMGPIGQAVFALIISLACLTTAIGLINATGEFFHQLVPGLSYHAWASIFTVAAVLMASMGLETVMAIAAPVVEFLYPPAITLIALTILEYVLPTRHTFHHTLRIPLWTATVVSAVLVAGLGDWLPLADAEIGWVIPTVIAAAAGWFVDRAGAVKEPSPAH</sequence>
<feature type="transmembrane region" description="Helical" evidence="9">
    <location>
        <begin position="78"/>
        <end position="101"/>
    </location>
</feature>
<keyword evidence="11" id="KW-1185">Reference proteome</keyword>
<feature type="transmembrane region" description="Helical" evidence="9">
    <location>
        <begin position="225"/>
        <end position="247"/>
    </location>
</feature>
<evidence type="ECO:0000313" key="11">
    <source>
        <dbReference type="Proteomes" id="UP001220064"/>
    </source>
</evidence>
<evidence type="ECO:0000256" key="4">
    <source>
        <dbReference type="ARBA" id="ARBA00022475"/>
    </source>
</evidence>